<name>A0A1C0TJX6_9GAMM</name>
<comment type="pathway">
    <text evidence="3">Lipid metabolism; fatty acid biosynthesis.</text>
</comment>
<keyword evidence="8" id="KW-0677">Repeat</keyword>
<comment type="caution">
    <text evidence="11">The sequence shown here is derived from an EMBL/GenBank/DDBJ whole genome shotgun (WGS) entry which is preliminary data.</text>
</comment>
<evidence type="ECO:0000313" key="12">
    <source>
        <dbReference type="Proteomes" id="UP000093366"/>
    </source>
</evidence>
<dbReference type="InterPro" id="IPR014031">
    <property type="entry name" value="Ketoacyl_synth_C"/>
</dbReference>
<dbReference type="InterPro" id="IPR016039">
    <property type="entry name" value="Thiolase-like"/>
</dbReference>
<dbReference type="InterPro" id="IPR018201">
    <property type="entry name" value="Ketoacyl_synth_AS"/>
</dbReference>
<feature type="domain" description="Ketosynthase family 3 (KS3)" evidence="10">
    <location>
        <begin position="786"/>
        <end position="1206"/>
    </location>
</feature>
<dbReference type="PANTHER" id="PTHR43775">
    <property type="entry name" value="FATTY ACID SYNTHASE"/>
    <property type="match status" value="1"/>
</dbReference>
<dbReference type="InterPro" id="IPR000182">
    <property type="entry name" value="GNAT_dom"/>
</dbReference>
<dbReference type="SUPFAM" id="SSF47336">
    <property type="entry name" value="ACP-like"/>
    <property type="match status" value="1"/>
</dbReference>
<keyword evidence="7" id="KW-0808">Transferase</keyword>
<dbReference type="Pfam" id="PF00109">
    <property type="entry name" value="ketoacyl-synt"/>
    <property type="match status" value="1"/>
</dbReference>
<evidence type="ECO:0000259" key="9">
    <source>
        <dbReference type="PROSITE" id="PS51186"/>
    </source>
</evidence>
<dbReference type="InterPro" id="IPR009081">
    <property type="entry name" value="PP-bd_ACP"/>
</dbReference>
<dbReference type="PROSITE" id="PS51186">
    <property type="entry name" value="GNAT"/>
    <property type="match status" value="1"/>
</dbReference>
<dbReference type="GO" id="GO:0005886">
    <property type="term" value="C:plasma membrane"/>
    <property type="evidence" value="ECO:0007669"/>
    <property type="project" value="TreeGrafter"/>
</dbReference>
<dbReference type="InterPro" id="IPR036736">
    <property type="entry name" value="ACP-like_sf"/>
</dbReference>
<gene>
    <name evidence="11" type="ORF">A7985_22730</name>
</gene>
<evidence type="ECO:0000256" key="2">
    <source>
        <dbReference type="ARBA" id="ARBA00004792"/>
    </source>
</evidence>
<dbReference type="Gene3D" id="1.10.1200.10">
    <property type="entry name" value="ACP-like"/>
    <property type="match status" value="1"/>
</dbReference>
<dbReference type="GO" id="GO:0071770">
    <property type="term" value="P:DIM/DIP cell wall layer assembly"/>
    <property type="evidence" value="ECO:0007669"/>
    <property type="project" value="TreeGrafter"/>
</dbReference>
<dbReference type="GO" id="GO:0006633">
    <property type="term" value="P:fatty acid biosynthetic process"/>
    <property type="evidence" value="ECO:0007669"/>
    <property type="project" value="UniProtKB-UniPathway"/>
</dbReference>
<feature type="domain" description="N-acetyltransferase" evidence="9">
    <location>
        <begin position="474"/>
        <end position="662"/>
    </location>
</feature>
<dbReference type="EMBL" id="MAUJ01000012">
    <property type="protein sequence ID" value="OCQ18834.1"/>
    <property type="molecule type" value="Genomic_DNA"/>
</dbReference>
<dbReference type="UniPathway" id="UPA00094"/>
<dbReference type="PANTHER" id="PTHR43775:SF37">
    <property type="entry name" value="SI:DKEY-61P9.11"/>
    <property type="match status" value="1"/>
</dbReference>
<comment type="subcellular location">
    <subcellularLocation>
        <location evidence="1">Cytoplasm</location>
    </subcellularLocation>
</comment>
<dbReference type="GO" id="GO:0004312">
    <property type="term" value="F:fatty acid synthase activity"/>
    <property type="evidence" value="ECO:0007669"/>
    <property type="project" value="TreeGrafter"/>
</dbReference>
<dbReference type="GO" id="GO:0004315">
    <property type="term" value="F:3-oxoacyl-[acyl-carrier-protein] synthase activity"/>
    <property type="evidence" value="ECO:0007669"/>
    <property type="project" value="InterPro"/>
</dbReference>
<dbReference type="Proteomes" id="UP000093366">
    <property type="component" value="Unassembled WGS sequence"/>
</dbReference>
<evidence type="ECO:0000256" key="6">
    <source>
        <dbReference type="ARBA" id="ARBA00022553"/>
    </source>
</evidence>
<dbReference type="Gene3D" id="1.10.1240.100">
    <property type="match status" value="1"/>
</dbReference>
<dbReference type="InterPro" id="IPR054514">
    <property type="entry name" value="RhiE-like_linker"/>
</dbReference>
<keyword evidence="4" id="KW-0596">Phosphopantetheine</keyword>
<accession>A0A1C0TJX6</accession>
<evidence type="ECO:0000259" key="10">
    <source>
        <dbReference type="PROSITE" id="PS52004"/>
    </source>
</evidence>
<evidence type="ECO:0000256" key="5">
    <source>
        <dbReference type="ARBA" id="ARBA00022490"/>
    </source>
</evidence>
<dbReference type="PROSITE" id="PS52004">
    <property type="entry name" value="KS3_2"/>
    <property type="match status" value="1"/>
</dbReference>
<dbReference type="SMART" id="SM00825">
    <property type="entry name" value="PKS_KS"/>
    <property type="match status" value="1"/>
</dbReference>
<dbReference type="CDD" id="cd00833">
    <property type="entry name" value="PKS"/>
    <property type="match status" value="1"/>
</dbReference>
<dbReference type="InterPro" id="IPR014030">
    <property type="entry name" value="Ketoacyl_synth_N"/>
</dbReference>
<evidence type="ECO:0000256" key="8">
    <source>
        <dbReference type="ARBA" id="ARBA00022737"/>
    </source>
</evidence>
<dbReference type="InterPro" id="IPR016181">
    <property type="entry name" value="Acyl_CoA_acyltransferase"/>
</dbReference>
<dbReference type="GO" id="GO:0005737">
    <property type="term" value="C:cytoplasm"/>
    <property type="evidence" value="ECO:0007669"/>
    <property type="project" value="UniProtKB-SubCell"/>
</dbReference>
<sequence>MQALNAFWYRGFMAVPMLELCAKQEWFQELNNKKSVEISDVTDQYPVSNAAQWQQLLGLLDVLGLLNRENATRIAATAPISTMNLSELYRQRDSETPLDKIELLKLSQGIADLDELEGELKSVVTGAVLVLALTMIREATAETFFSVLQSCSAAARTRILNLLAEHALIGDDEAALSALGQDYLQHPAIEQATQLKALLAQLPSWVAGEERAFLDSAKRQTLGSQTDFSDKFNAFLAHFYHADLSAQGDSVIVFESQTDPALASTLLTELSALQAQAKPTNTINLTCAVEAHINQSDDTAEAMHKKLQQVMTQNNYPVLPACEDKPKTIIIDACSNGVVPTRDDCDSEDLKLHATENNTRYFDLAGTPFEYKNLLSTWKNRFDTWANVLTADDSLLMVSRHNLDWEAVTTTPCGTKHLWHEAMAYLTSSLQISAESQLVLAGNAGLFSNAPVTMLPEGGVLCTGTVYCLKKRDYIIRHPVATDIDRLVELEELCWKHSQISRAQLLRRVVDNPRGQFVLEKAGKVLGVVYSQRIKEVQQIYRCQAHNVHELHDPSGEVVQLLAINVDPQWQSYGYGDQLLEFILQVGSVMNGVKRLVGVTLCKKYAGDIPFEQYITQRDHEQDPVLAFHRDHGAEVVGAVDNYRPEDAENDHKGVLVSYNIHTRQRLQSAVVHSQDSASGTIPSMSYQAGCELLSGFVQELLLDPDEFMFARPVMEMGLDSAELLQLQRQLEASFETQFQPGFFFQYSTCEKVMGYLTEQGYVLDQAGASPSSPSEQPVQQEVATEDDIAIVGMACKLPGGIESPQQLWHALLARQSQIGRFPLRRGEWPDSVPELSLGGFVEGAEEFDAEFFRIMPTEAKRMDPQQRMLLQLAWKCLEDAGIQPSKLAGTDTGVFVGASNGDYSNLSRTLGTDVAAHTASGGALAVTANRLSYFLDISGPSMLIDTACSASLVAVHQACQAIKQSECSMALVGGANLICFPELSESYHKAGMLSKEGKCKVFDQSADGYVRSEGAAVVLLMPLALAQQHNYDIKAVIKGSAVNHGGLSGGLTVPSPTKQGELIATAWQRAGVQADDVGYIEAHGTGTSLGDPIEIQGIQAALEKRSVTGEKNQVTLIGSVKSNLGHLESAAGITGLIKAALCIKHGYIPASINFNTLNEKIDLQKGKLEVVQEAQAWPTRGDAQKVAAVSSFGSGGANAHVVVGEWQGPMAQPVNDANGLFLLSAMQPSQLQDYAKQLVQWIEEESVHHPYANFIYTMQCGKTHMRERLAIVADDFTDLKHKLQRWLTGADQARGPWYRGCVTQTGGRDELSSAQRSDPALLAQDWSQGVVNNVDGLYREPLKTLSLPTYPFKRTPYWIERQSSHPLLGVKRIEGDVSHSTKQWDCLPQEYIFKQAAFSCLSLNLIFDMLLAAAQSHLSATSNVQIKDLQFSPLCVNPLQSLTMHTECTYHDNQIAVSIWQDNQSNTQPIAQAVLVETAMAQAHHERDGHRTLLDLHKVNVQGGGDNGSTVFDMLLPTLLCDTSAQVNIKRMFMFEGYGEQPLSYWHFFDDQIALLSDTKEIVCSITR</sequence>
<dbReference type="PROSITE" id="PS00606">
    <property type="entry name" value="KS3_1"/>
    <property type="match status" value="1"/>
</dbReference>
<keyword evidence="5" id="KW-0963">Cytoplasm</keyword>
<comment type="pathway">
    <text evidence="2">Antibiotic biosynthesis.</text>
</comment>
<dbReference type="SUPFAM" id="SSF53901">
    <property type="entry name" value="Thiolase-like"/>
    <property type="match status" value="1"/>
</dbReference>
<dbReference type="OrthoDB" id="9778690at2"/>
<evidence type="ECO:0000256" key="7">
    <source>
        <dbReference type="ARBA" id="ARBA00022679"/>
    </source>
</evidence>
<dbReference type="InterPro" id="IPR020841">
    <property type="entry name" value="PKS_Beta-ketoAc_synthase_dom"/>
</dbReference>
<dbReference type="Pfam" id="PF00550">
    <property type="entry name" value="PP-binding"/>
    <property type="match status" value="1"/>
</dbReference>
<dbReference type="Gene3D" id="3.40.47.10">
    <property type="match status" value="1"/>
</dbReference>
<protein>
    <submittedName>
        <fullName evidence="11">Uncharacterized protein</fullName>
    </submittedName>
</protein>
<evidence type="ECO:0000256" key="4">
    <source>
        <dbReference type="ARBA" id="ARBA00022450"/>
    </source>
</evidence>
<keyword evidence="6" id="KW-0597">Phosphoprotein</keyword>
<proteinExistence type="predicted"/>
<evidence type="ECO:0000256" key="3">
    <source>
        <dbReference type="ARBA" id="ARBA00005194"/>
    </source>
</evidence>
<evidence type="ECO:0000256" key="1">
    <source>
        <dbReference type="ARBA" id="ARBA00004496"/>
    </source>
</evidence>
<dbReference type="Gene3D" id="3.40.630.30">
    <property type="match status" value="1"/>
</dbReference>
<dbReference type="Pfam" id="PF22336">
    <property type="entry name" value="RhiE-like_linker"/>
    <property type="match status" value="1"/>
</dbReference>
<dbReference type="SUPFAM" id="SSF55729">
    <property type="entry name" value="Acyl-CoA N-acyltransferases (Nat)"/>
    <property type="match status" value="1"/>
</dbReference>
<evidence type="ECO:0000313" key="11">
    <source>
        <dbReference type="EMBL" id="OCQ18834.1"/>
    </source>
</evidence>
<organism evidence="11 12">
    <name type="scientific">Pseudoalteromonas luteoviolacea</name>
    <dbReference type="NCBI Taxonomy" id="43657"/>
    <lineage>
        <taxon>Bacteria</taxon>
        <taxon>Pseudomonadati</taxon>
        <taxon>Pseudomonadota</taxon>
        <taxon>Gammaproteobacteria</taxon>
        <taxon>Alteromonadales</taxon>
        <taxon>Pseudoalteromonadaceae</taxon>
        <taxon>Pseudoalteromonas</taxon>
    </lineage>
</organism>
<dbReference type="InterPro" id="IPR050091">
    <property type="entry name" value="PKS_NRPS_Biosynth_Enz"/>
</dbReference>
<dbReference type="Pfam" id="PF02801">
    <property type="entry name" value="Ketoacyl-synt_C"/>
    <property type="match status" value="1"/>
</dbReference>
<dbReference type="RefSeq" id="WP_065792714.1">
    <property type="nucleotide sequence ID" value="NZ_MAUJ01000012.1"/>
</dbReference>
<reference evidence="12" key="1">
    <citation type="submission" date="2016-07" db="EMBL/GenBank/DDBJ databases">
        <authorList>
            <person name="Florea S."/>
            <person name="Webb J.S."/>
            <person name="Jaromczyk J."/>
            <person name="Schardl C.L."/>
        </authorList>
    </citation>
    <scope>NUCLEOTIDE SEQUENCE [LARGE SCALE GENOMIC DNA]</scope>
    <source>
        <strain evidence="12">IPB1</strain>
    </source>
</reference>